<keyword evidence="1" id="KW-0645">Protease</keyword>
<dbReference type="SUPFAM" id="SSF53092">
    <property type="entry name" value="Creatinase/prolidase N-terminal domain"/>
    <property type="match status" value="1"/>
</dbReference>
<evidence type="ECO:0000313" key="7">
    <source>
        <dbReference type="EMBL" id="SDB98173.1"/>
    </source>
</evidence>
<evidence type="ECO:0000259" key="5">
    <source>
        <dbReference type="Pfam" id="PF00557"/>
    </source>
</evidence>
<keyword evidence="7" id="KW-0031">Aminopeptidase</keyword>
<gene>
    <name evidence="7" type="ORF">SAMN05660835_00131</name>
</gene>
<keyword evidence="3" id="KW-0378">Hydrolase</keyword>
<dbReference type="PANTHER" id="PTHR46112">
    <property type="entry name" value="AMINOPEPTIDASE"/>
    <property type="match status" value="1"/>
</dbReference>
<dbReference type="PANTHER" id="PTHR46112:SF2">
    <property type="entry name" value="XAA-PRO AMINOPEPTIDASE P-RELATED"/>
    <property type="match status" value="1"/>
</dbReference>
<dbReference type="RefSeq" id="WP_092127433.1">
    <property type="nucleotide sequence ID" value="NZ_FMYU01000001.1"/>
</dbReference>
<dbReference type="AlphaFoldDB" id="A0A1G6HVK1"/>
<dbReference type="InterPro" id="IPR001714">
    <property type="entry name" value="Pept_M24_MAP"/>
</dbReference>
<dbReference type="GO" id="GO:0006508">
    <property type="term" value="P:proteolysis"/>
    <property type="evidence" value="ECO:0007669"/>
    <property type="project" value="UniProtKB-KW"/>
</dbReference>
<dbReference type="PROSITE" id="PS00491">
    <property type="entry name" value="PROLINE_PEPTIDASE"/>
    <property type="match status" value="1"/>
</dbReference>
<feature type="domain" description="Creatinase N-terminal" evidence="6">
    <location>
        <begin position="3"/>
        <end position="123"/>
    </location>
</feature>
<sequence>MTRIEKINNKLNELGADCFISFDKSDVLYFTGVDGDGILLIIDKKAFIFANKLSYDYIVNKKPKADVIQITQGIKRLEEFLIENKIHSIALDLKSTSAFSYQTLLKNFEIKDATDVSKQIRMIKEQNEINAIKRAAIVARNAFTKVYPMIKIGVSEKELKDELDYQMARFGAQKTAFETIVASGVNTSFPHHRPTDKKIEDGDFLMIDFGACVDGYNSDCTYTFLVGKRTDEERNFYNAVFYAQTFAREFIAPNRTRAKDIDKRVRDELAKYGLDKYFIHSTGHGVGLDIHELPYIDSTSETLIVPNMVFTIEPGIYIPGKYGVRIEQTILVKENDVEILGYAPFMEII</sequence>
<dbReference type="Proteomes" id="UP000199411">
    <property type="component" value="Unassembled WGS sequence"/>
</dbReference>
<keyword evidence="8" id="KW-1185">Reference proteome</keyword>
<dbReference type="SUPFAM" id="SSF55920">
    <property type="entry name" value="Creatinase/aminopeptidase"/>
    <property type="match status" value="1"/>
</dbReference>
<dbReference type="Pfam" id="PF01321">
    <property type="entry name" value="Creatinase_N"/>
    <property type="match status" value="1"/>
</dbReference>
<dbReference type="CDD" id="cd01092">
    <property type="entry name" value="APP-like"/>
    <property type="match status" value="1"/>
</dbReference>
<dbReference type="PRINTS" id="PR00599">
    <property type="entry name" value="MAPEPTIDASE"/>
</dbReference>
<proteinExistence type="predicted"/>
<evidence type="ECO:0000256" key="1">
    <source>
        <dbReference type="ARBA" id="ARBA00022670"/>
    </source>
</evidence>
<keyword evidence="4" id="KW-0482">Metalloprotease</keyword>
<dbReference type="InterPro" id="IPR029149">
    <property type="entry name" value="Creatin/AminoP/Spt16_N"/>
</dbReference>
<organism evidence="7 8">
    <name type="scientific">Desulfurella multipotens</name>
    <dbReference type="NCBI Taxonomy" id="79269"/>
    <lineage>
        <taxon>Bacteria</taxon>
        <taxon>Pseudomonadati</taxon>
        <taxon>Campylobacterota</taxon>
        <taxon>Desulfurellia</taxon>
        <taxon>Desulfurellales</taxon>
        <taxon>Desulfurellaceae</taxon>
        <taxon>Desulfurella</taxon>
    </lineage>
</organism>
<dbReference type="GO" id="GO:0004177">
    <property type="term" value="F:aminopeptidase activity"/>
    <property type="evidence" value="ECO:0007669"/>
    <property type="project" value="UniProtKB-KW"/>
</dbReference>
<dbReference type="Pfam" id="PF00557">
    <property type="entry name" value="Peptidase_M24"/>
    <property type="match status" value="1"/>
</dbReference>
<dbReference type="InterPro" id="IPR000994">
    <property type="entry name" value="Pept_M24"/>
</dbReference>
<dbReference type="OrthoDB" id="9806388at2"/>
<evidence type="ECO:0000256" key="3">
    <source>
        <dbReference type="ARBA" id="ARBA00022801"/>
    </source>
</evidence>
<name>A0A1G6HVK1_9BACT</name>
<dbReference type="Gene3D" id="3.90.230.10">
    <property type="entry name" value="Creatinase/methionine aminopeptidase superfamily"/>
    <property type="match status" value="1"/>
</dbReference>
<reference evidence="8" key="1">
    <citation type="submission" date="2016-10" db="EMBL/GenBank/DDBJ databases">
        <authorList>
            <person name="Varghese N."/>
            <person name="Submissions S."/>
        </authorList>
    </citation>
    <scope>NUCLEOTIDE SEQUENCE [LARGE SCALE GENOMIC DNA]</scope>
    <source>
        <strain evidence="8">DSM 8415</strain>
    </source>
</reference>
<evidence type="ECO:0000256" key="2">
    <source>
        <dbReference type="ARBA" id="ARBA00022723"/>
    </source>
</evidence>
<evidence type="ECO:0000256" key="4">
    <source>
        <dbReference type="ARBA" id="ARBA00023049"/>
    </source>
</evidence>
<dbReference type="InterPro" id="IPR050659">
    <property type="entry name" value="Peptidase_M24B"/>
</dbReference>
<dbReference type="InterPro" id="IPR000587">
    <property type="entry name" value="Creatinase_N"/>
</dbReference>
<feature type="domain" description="Peptidase M24" evidence="5">
    <location>
        <begin position="131"/>
        <end position="334"/>
    </location>
</feature>
<evidence type="ECO:0000313" key="8">
    <source>
        <dbReference type="Proteomes" id="UP000199411"/>
    </source>
</evidence>
<protein>
    <submittedName>
        <fullName evidence="7">Xaa-Pro aminopeptidase</fullName>
    </submittedName>
</protein>
<dbReference type="Gene3D" id="3.40.350.10">
    <property type="entry name" value="Creatinase/prolidase N-terminal domain"/>
    <property type="match status" value="1"/>
</dbReference>
<accession>A0A1G6HVK1</accession>
<dbReference type="GO" id="GO:0008235">
    <property type="term" value="F:metalloexopeptidase activity"/>
    <property type="evidence" value="ECO:0007669"/>
    <property type="project" value="UniProtKB-ARBA"/>
</dbReference>
<dbReference type="GO" id="GO:0046872">
    <property type="term" value="F:metal ion binding"/>
    <property type="evidence" value="ECO:0007669"/>
    <property type="project" value="UniProtKB-KW"/>
</dbReference>
<keyword evidence="2" id="KW-0479">Metal-binding</keyword>
<evidence type="ECO:0000259" key="6">
    <source>
        <dbReference type="Pfam" id="PF01321"/>
    </source>
</evidence>
<dbReference type="EMBL" id="FMYU01000001">
    <property type="protein sequence ID" value="SDB98173.1"/>
    <property type="molecule type" value="Genomic_DNA"/>
</dbReference>
<dbReference type="InterPro" id="IPR036005">
    <property type="entry name" value="Creatinase/aminopeptidase-like"/>
</dbReference>
<dbReference type="InterPro" id="IPR001131">
    <property type="entry name" value="Peptidase_M24B_aminopep-P_CS"/>
</dbReference>